<gene>
    <name evidence="12" type="ORF">A4R43_14075</name>
</gene>
<keyword evidence="13" id="KW-1185">Reference proteome</keyword>
<feature type="binding site" evidence="10">
    <location>
        <position position="222"/>
    </location>
    <ligand>
        <name>Mg(2+)</name>
        <dbReference type="ChEBI" id="CHEBI:18420"/>
        <label>1</label>
        <note>catalytic</note>
    </ligand>
</feature>
<evidence type="ECO:0000256" key="6">
    <source>
        <dbReference type="ARBA" id="ARBA00022801"/>
    </source>
</evidence>
<dbReference type="AlphaFoldDB" id="A0A344L658"/>
<dbReference type="RefSeq" id="WP_113692768.1">
    <property type="nucleotide sequence ID" value="NZ_CP015163.1"/>
</dbReference>
<dbReference type="GO" id="GO:0006020">
    <property type="term" value="P:inositol metabolic process"/>
    <property type="evidence" value="ECO:0007669"/>
    <property type="project" value="TreeGrafter"/>
</dbReference>
<dbReference type="GO" id="GO:0008934">
    <property type="term" value="F:inositol monophosphate 1-phosphatase activity"/>
    <property type="evidence" value="ECO:0007669"/>
    <property type="project" value="InterPro"/>
</dbReference>
<dbReference type="PRINTS" id="PR00377">
    <property type="entry name" value="IMPHPHTASES"/>
</dbReference>
<dbReference type="EMBL" id="CP015163">
    <property type="protein sequence ID" value="AXB43532.1"/>
    <property type="molecule type" value="Genomic_DNA"/>
</dbReference>
<sequence length="274" mass="28719">MESISTRALAELTGIAEQVAAEAAELVRTAREKVLAGGSVLVDTKSSETDVVTAVDRESERFVRARLAELRPGEPVLGEEDGGELAPGTVNWVVDPIDGTVNFLYGFPWFAVSLAAQVDGVSVAGAVVEPVSGRRWTATRGGGAYLDGRPLRVGAPERLELALVGTGFNYDRDRRKRQAELVATLLGRVRDVRRAGAASLDLCAVAAGWIDAYFEHGLNRWDWAAGALVAAEAGAVVGLPGEEPRLGGDFTFAAAPPIADALREALAEAGSAGI</sequence>
<dbReference type="PROSITE" id="PS00630">
    <property type="entry name" value="IMP_2"/>
    <property type="match status" value="1"/>
</dbReference>
<dbReference type="SUPFAM" id="SSF56655">
    <property type="entry name" value="Carbohydrate phosphatase"/>
    <property type="match status" value="1"/>
</dbReference>
<dbReference type="Pfam" id="PF00459">
    <property type="entry name" value="Inositol_P"/>
    <property type="match status" value="1"/>
</dbReference>
<evidence type="ECO:0000256" key="3">
    <source>
        <dbReference type="ARBA" id="ARBA00004970"/>
    </source>
</evidence>
<evidence type="ECO:0000256" key="8">
    <source>
        <dbReference type="ARBA" id="ARBA00049158"/>
    </source>
</evidence>
<comment type="catalytic activity">
    <reaction evidence="1 11">
        <text>a myo-inositol phosphate + H2O = myo-inositol + phosphate</text>
        <dbReference type="Rhea" id="RHEA:24056"/>
        <dbReference type="ChEBI" id="CHEBI:15377"/>
        <dbReference type="ChEBI" id="CHEBI:17268"/>
        <dbReference type="ChEBI" id="CHEBI:43474"/>
        <dbReference type="ChEBI" id="CHEBI:84139"/>
        <dbReference type="EC" id="3.1.3.25"/>
    </reaction>
</comment>
<evidence type="ECO:0000256" key="5">
    <source>
        <dbReference type="ARBA" id="ARBA00022723"/>
    </source>
</evidence>
<evidence type="ECO:0000256" key="9">
    <source>
        <dbReference type="ARBA" id="ARBA00053547"/>
    </source>
</evidence>
<feature type="binding site" evidence="10">
    <location>
        <position position="95"/>
    </location>
    <ligand>
        <name>Mg(2+)</name>
        <dbReference type="ChEBI" id="CHEBI:18420"/>
        <label>1</label>
        <note>catalytic</note>
    </ligand>
</feature>
<dbReference type="GO" id="GO:0046854">
    <property type="term" value="P:phosphatidylinositol phosphate biosynthetic process"/>
    <property type="evidence" value="ECO:0007669"/>
    <property type="project" value="InterPro"/>
</dbReference>
<dbReference type="InterPro" id="IPR020550">
    <property type="entry name" value="Inositol_monophosphatase_CS"/>
</dbReference>
<evidence type="ECO:0000256" key="1">
    <source>
        <dbReference type="ARBA" id="ARBA00001033"/>
    </source>
</evidence>
<reference evidence="12 13" key="1">
    <citation type="submission" date="2016-04" db="EMBL/GenBank/DDBJ databases">
        <title>Complete genome sequence and analysis of deep-sea sediment isolate, Amycolatopsis sp. WP1.</title>
        <authorList>
            <person name="Wang H."/>
            <person name="Chen S."/>
            <person name="Wu Q."/>
        </authorList>
    </citation>
    <scope>NUCLEOTIDE SEQUENCE [LARGE SCALE GENOMIC DNA]</scope>
    <source>
        <strain evidence="12 13">WP1</strain>
    </source>
</reference>
<comment type="catalytic activity">
    <reaction evidence="8">
        <text>L-histidinol phosphate + H2O = L-histidinol + phosphate</text>
        <dbReference type="Rhea" id="RHEA:14465"/>
        <dbReference type="ChEBI" id="CHEBI:15377"/>
        <dbReference type="ChEBI" id="CHEBI:43474"/>
        <dbReference type="ChEBI" id="CHEBI:57699"/>
        <dbReference type="ChEBI" id="CHEBI:57980"/>
        <dbReference type="EC" id="3.1.3.15"/>
    </reaction>
</comment>
<dbReference type="InterPro" id="IPR020583">
    <property type="entry name" value="Inositol_monoP_metal-BS"/>
</dbReference>
<protein>
    <recommendedName>
        <fullName evidence="11">Inositol-1-monophosphatase</fullName>
        <ecNumber evidence="11">3.1.3.25</ecNumber>
    </recommendedName>
</protein>
<dbReference type="Proteomes" id="UP000250434">
    <property type="component" value="Chromosome"/>
</dbReference>
<keyword evidence="5 10" id="KW-0479">Metal-binding</keyword>
<dbReference type="KEGG" id="aab:A4R43_14075"/>
<dbReference type="PANTHER" id="PTHR20854:SF4">
    <property type="entry name" value="INOSITOL-1-MONOPHOSPHATASE-RELATED"/>
    <property type="match status" value="1"/>
</dbReference>
<organism evidence="12 13">
    <name type="scientific">Amycolatopsis albispora</name>
    <dbReference type="NCBI Taxonomy" id="1804986"/>
    <lineage>
        <taxon>Bacteria</taxon>
        <taxon>Bacillati</taxon>
        <taxon>Actinomycetota</taxon>
        <taxon>Actinomycetes</taxon>
        <taxon>Pseudonocardiales</taxon>
        <taxon>Pseudonocardiaceae</taxon>
        <taxon>Amycolatopsis</taxon>
    </lineage>
</organism>
<dbReference type="PANTHER" id="PTHR20854">
    <property type="entry name" value="INOSITOL MONOPHOSPHATASE"/>
    <property type="match status" value="1"/>
</dbReference>
<evidence type="ECO:0000256" key="10">
    <source>
        <dbReference type="PIRSR" id="PIRSR600760-2"/>
    </source>
</evidence>
<dbReference type="FunFam" id="3.30.540.10:FF:000003">
    <property type="entry name" value="Inositol-1-monophosphatase"/>
    <property type="match status" value="1"/>
</dbReference>
<evidence type="ECO:0000313" key="13">
    <source>
        <dbReference type="Proteomes" id="UP000250434"/>
    </source>
</evidence>
<evidence type="ECO:0000256" key="7">
    <source>
        <dbReference type="ARBA" id="ARBA00022842"/>
    </source>
</evidence>
<dbReference type="GO" id="GO:0007165">
    <property type="term" value="P:signal transduction"/>
    <property type="evidence" value="ECO:0007669"/>
    <property type="project" value="TreeGrafter"/>
</dbReference>
<feature type="binding site" evidence="10">
    <location>
        <position position="97"/>
    </location>
    <ligand>
        <name>Mg(2+)</name>
        <dbReference type="ChEBI" id="CHEBI:18420"/>
        <label>1</label>
        <note>catalytic</note>
    </ligand>
</feature>
<evidence type="ECO:0000313" key="12">
    <source>
        <dbReference type="EMBL" id="AXB43532.1"/>
    </source>
</evidence>
<proteinExistence type="inferred from homology"/>
<name>A0A344L658_9PSEU</name>
<dbReference type="PROSITE" id="PS00629">
    <property type="entry name" value="IMP_1"/>
    <property type="match status" value="1"/>
</dbReference>
<evidence type="ECO:0000256" key="4">
    <source>
        <dbReference type="ARBA" id="ARBA00009759"/>
    </source>
</evidence>
<evidence type="ECO:0000256" key="11">
    <source>
        <dbReference type="RuleBase" id="RU364068"/>
    </source>
</evidence>
<keyword evidence="7 10" id="KW-0460">Magnesium</keyword>
<feature type="binding site" evidence="10">
    <location>
        <position position="98"/>
    </location>
    <ligand>
        <name>Mg(2+)</name>
        <dbReference type="ChEBI" id="CHEBI:18420"/>
        <label>1</label>
        <note>catalytic</note>
    </ligand>
</feature>
<comment type="pathway">
    <text evidence="3">Amino-acid biosynthesis; L-histidine biosynthesis; L-histidine from 5-phospho-alpha-D-ribose 1-diphosphate: step 8/9.</text>
</comment>
<comment type="similarity">
    <text evidence="4 11">Belongs to the inositol monophosphatase superfamily.</text>
</comment>
<dbReference type="GO" id="GO:0004401">
    <property type="term" value="F:histidinol-phosphatase activity"/>
    <property type="evidence" value="ECO:0007669"/>
    <property type="project" value="UniProtKB-EC"/>
</dbReference>
<dbReference type="EC" id="3.1.3.25" evidence="11"/>
<dbReference type="InterPro" id="IPR033942">
    <property type="entry name" value="IMPase"/>
</dbReference>
<dbReference type="Gene3D" id="3.40.190.80">
    <property type="match status" value="1"/>
</dbReference>
<dbReference type="CDD" id="cd01639">
    <property type="entry name" value="IMPase"/>
    <property type="match status" value="1"/>
</dbReference>
<evidence type="ECO:0000256" key="2">
    <source>
        <dbReference type="ARBA" id="ARBA00001946"/>
    </source>
</evidence>
<comment type="cofactor">
    <cofactor evidence="2 10 11">
        <name>Mg(2+)</name>
        <dbReference type="ChEBI" id="CHEBI:18420"/>
    </cofactor>
</comment>
<dbReference type="GO" id="GO:0046872">
    <property type="term" value="F:metal ion binding"/>
    <property type="evidence" value="ECO:0007669"/>
    <property type="project" value="UniProtKB-KW"/>
</dbReference>
<dbReference type="OrthoDB" id="9772456at2"/>
<keyword evidence="6 11" id="KW-0378">Hydrolase</keyword>
<comment type="function">
    <text evidence="9">Catalyzes the dephosphorylation of histidinol-phosphate to histidinol, the direct precursor of histidine.</text>
</comment>
<dbReference type="InterPro" id="IPR000760">
    <property type="entry name" value="Inositol_monophosphatase-like"/>
</dbReference>
<accession>A0A344L658</accession>
<feature type="binding site" evidence="10">
    <location>
        <position position="79"/>
    </location>
    <ligand>
        <name>Mg(2+)</name>
        <dbReference type="ChEBI" id="CHEBI:18420"/>
        <label>1</label>
        <note>catalytic</note>
    </ligand>
</feature>
<dbReference type="Gene3D" id="3.30.540.10">
    <property type="entry name" value="Fructose-1,6-Bisphosphatase, subunit A, domain 1"/>
    <property type="match status" value="1"/>
</dbReference>